<dbReference type="AlphaFoldDB" id="A0A1E4TUL3"/>
<reference evidence="2" key="1">
    <citation type="submission" date="2016-05" db="EMBL/GenBank/DDBJ databases">
        <title>Comparative genomics of biotechnologically important yeasts.</title>
        <authorList>
            <consortium name="DOE Joint Genome Institute"/>
            <person name="Riley R."/>
            <person name="Haridas S."/>
            <person name="Wolfe K.H."/>
            <person name="Lopes M.R."/>
            <person name="Hittinger C.T."/>
            <person name="Goker M."/>
            <person name="Salamov A."/>
            <person name="Wisecaver J."/>
            <person name="Long T.M."/>
            <person name="Aerts A.L."/>
            <person name="Barry K."/>
            <person name="Choi C."/>
            <person name="Clum A."/>
            <person name="Coughlan A.Y."/>
            <person name="Deshpande S."/>
            <person name="Douglass A.P."/>
            <person name="Hanson S.J."/>
            <person name="Klenk H.-P."/>
            <person name="Labutti K."/>
            <person name="Lapidus A."/>
            <person name="Lindquist E."/>
            <person name="Lipzen A."/>
            <person name="Meier-Kolthoff J.P."/>
            <person name="Ohm R.A."/>
            <person name="Otillar R.P."/>
            <person name="Pangilinan J."/>
            <person name="Peng Y."/>
            <person name="Rokas A."/>
            <person name="Rosa C.A."/>
            <person name="Scheuner C."/>
            <person name="Sibirny A.A."/>
            <person name="Slot J.C."/>
            <person name="Stielow J.B."/>
            <person name="Sun H."/>
            <person name="Kurtzman C.P."/>
            <person name="Blackwell M."/>
            <person name="Grigoriev I.V."/>
            <person name="Jeffries T.W."/>
        </authorList>
    </citation>
    <scope>NUCLEOTIDE SEQUENCE [LARGE SCALE GENOMIC DNA]</scope>
    <source>
        <strain evidence="2">NRRL Y-2460</strain>
    </source>
</reference>
<gene>
    <name evidence="1" type="ORF">PACTADRAFT_33994</name>
</gene>
<sequence length="634" mass="74525">MIKALGRLNFKRFSSSGSSPISSILSGLNVVSPINKTSRVLEDMKDQEDQVQILYSSLSKLYGTDENKYWNKLKTHLRLFNNSLEFKNFYSLLNKLSYLNKDPPVYIYAEIFRSIFLLINSEIRNRGDVFYLADYALDLLDYLIRDKGYKVNQFNINYLEKIVSSSKNLTLELRFQKFLKDAKIDSSFFEIQYLIDSNQYERLVDKFNQMVDLDPSVLNNTKISNIVLYSLKRQDYEYTLKLLKLLENNNSMNIIEPHLMLKIVNDSAINQNYELVSYCFEKYLVENINSVSLSILNRVATIFSMNADINSTIELIELINKNFEQELNSVQISTILESYLVETGDVEYSWSLLNKFIVESKKNKNNKIILNPLDFENLSLKYLELNSNARINDILKKFDNVKNVYEQEALEIIMYTILKKTHDDTNLTGLNIIIDYLIENDLKELIYNNFKIILHSISRSNSSKIYSFLFYKKLLLQKIQLDSLDYYHLIKSSIYSNGMDNFVLLDFYLIEYLKKFRNFSPKILQILRALLIEDKEGNYENPNTLIIFLKTYLKDHDSKTQEISDLQFTNYQQLLNYNYIQGNFEDIVGNIFENQIDNTKTNHFKKKDKKNKLALGGKYNYNFDLKNSAIIKKL</sequence>
<evidence type="ECO:0000313" key="2">
    <source>
        <dbReference type="Proteomes" id="UP000094236"/>
    </source>
</evidence>
<proteinExistence type="predicted"/>
<dbReference type="Pfam" id="PF13762">
    <property type="entry name" value="MNE1"/>
    <property type="match status" value="1"/>
</dbReference>
<evidence type="ECO:0000313" key="1">
    <source>
        <dbReference type="EMBL" id="ODV95426.1"/>
    </source>
</evidence>
<dbReference type="InterPro" id="IPR025694">
    <property type="entry name" value="MNE1"/>
</dbReference>
<name>A0A1E4TUL3_PACTA</name>
<organism evidence="1 2">
    <name type="scientific">Pachysolen tannophilus NRRL Y-2460</name>
    <dbReference type="NCBI Taxonomy" id="669874"/>
    <lineage>
        <taxon>Eukaryota</taxon>
        <taxon>Fungi</taxon>
        <taxon>Dikarya</taxon>
        <taxon>Ascomycota</taxon>
        <taxon>Saccharomycotina</taxon>
        <taxon>Pichiomycetes</taxon>
        <taxon>Pachysolenaceae</taxon>
        <taxon>Pachysolen</taxon>
    </lineage>
</organism>
<accession>A0A1E4TUL3</accession>
<dbReference type="EMBL" id="KV454014">
    <property type="protein sequence ID" value="ODV95426.1"/>
    <property type="molecule type" value="Genomic_DNA"/>
</dbReference>
<dbReference type="GO" id="GO:0000372">
    <property type="term" value="P:Group I intron splicing"/>
    <property type="evidence" value="ECO:0007669"/>
    <property type="project" value="InterPro"/>
</dbReference>
<dbReference type="GO" id="GO:1990904">
    <property type="term" value="C:ribonucleoprotein complex"/>
    <property type="evidence" value="ECO:0007669"/>
    <property type="project" value="InterPro"/>
</dbReference>
<keyword evidence="2" id="KW-1185">Reference proteome</keyword>
<protein>
    <submittedName>
        <fullName evidence="1">Uncharacterized protein</fullName>
    </submittedName>
</protein>
<dbReference type="Proteomes" id="UP000094236">
    <property type="component" value="Unassembled WGS sequence"/>
</dbReference>